<dbReference type="Gramene" id="evm.model.04.307">
    <property type="protein sequence ID" value="cds.evm.model.04.307"/>
    <property type="gene ID" value="evm.TU.04.307"/>
</dbReference>
<evidence type="ECO:0000313" key="7">
    <source>
        <dbReference type="EnsemblPlants" id="cds.evm.model.04.307"/>
    </source>
</evidence>
<organism evidence="7 8">
    <name type="scientific">Cannabis sativa</name>
    <name type="common">Hemp</name>
    <name type="synonym">Marijuana</name>
    <dbReference type="NCBI Taxonomy" id="3483"/>
    <lineage>
        <taxon>Eukaryota</taxon>
        <taxon>Viridiplantae</taxon>
        <taxon>Streptophyta</taxon>
        <taxon>Embryophyta</taxon>
        <taxon>Tracheophyta</taxon>
        <taxon>Spermatophyta</taxon>
        <taxon>Magnoliopsida</taxon>
        <taxon>eudicotyledons</taxon>
        <taxon>Gunneridae</taxon>
        <taxon>Pentapetalae</taxon>
        <taxon>rosids</taxon>
        <taxon>fabids</taxon>
        <taxon>Rosales</taxon>
        <taxon>Cannabaceae</taxon>
        <taxon>Cannabis</taxon>
    </lineage>
</organism>
<evidence type="ECO:0000313" key="8">
    <source>
        <dbReference type="Proteomes" id="UP000596661"/>
    </source>
</evidence>
<dbReference type="Proteomes" id="UP000596661">
    <property type="component" value="Chromosome 4"/>
</dbReference>
<dbReference type="Gene3D" id="2.60.40.1820">
    <property type="match status" value="1"/>
</dbReference>
<evidence type="ECO:0000256" key="1">
    <source>
        <dbReference type="ARBA" id="ARBA00004167"/>
    </source>
</evidence>
<dbReference type="GO" id="GO:0005886">
    <property type="term" value="C:plasma membrane"/>
    <property type="evidence" value="ECO:0007669"/>
    <property type="project" value="TreeGrafter"/>
</dbReference>
<dbReference type="EMBL" id="UZAU01000358">
    <property type="status" value="NOT_ANNOTATED_CDS"/>
    <property type="molecule type" value="Genomic_DNA"/>
</dbReference>
<feature type="chain" id="PRO_5030633485" description="Late embryogenesis abundant protein LEA-2 subgroup domain-containing protein" evidence="5">
    <location>
        <begin position="17"/>
        <end position="179"/>
    </location>
</feature>
<name>A0A803PH07_CANSA</name>
<dbReference type="EnsemblPlants" id="evm.model.04.307">
    <property type="protein sequence ID" value="cds.evm.model.04.307"/>
    <property type="gene ID" value="evm.TU.04.307"/>
</dbReference>
<feature type="signal peptide" evidence="5">
    <location>
        <begin position="1"/>
        <end position="16"/>
    </location>
</feature>
<sequence length="179" mass="20288">MTLAAFSLLIFYLVLSHWGPRFGVISTLTKLNKLNLEKGNLLNVNITLVTNFTNPNKKAAVDFKHIVVELYFGQTIVATKNVEPGLSVAKGGTGSVEVDIVASKVQLFELEIQRLKNEMLKDKILFEVKGRFLGQSKLWRHHLRYSYRMHGQCTLTFKKPPLGVLVSTKCKTKIFKSFF</sequence>
<reference evidence="7" key="1">
    <citation type="submission" date="2018-11" db="EMBL/GenBank/DDBJ databases">
        <authorList>
            <person name="Grassa J C."/>
        </authorList>
    </citation>
    <scope>NUCLEOTIDE SEQUENCE [LARGE SCALE GENOMIC DNA]</scope>
</reference>
<accession>A0A803PH07</accession>
<reference evidence="7" key="2">
    <citation type="submission" date="2021-03" db="UniProtKB">
        <authorList>
            <consortium name="EnsemblPlants"/>
        </authorList>
    </citation>
    <scope>IDENTIFICATION</scope>
</reference>
<keyword evidence="3" id="KW-1133">Transmembrane helix</keyword>
<evidence type="ECO:0000259" key="6">
    <source>
        <dbReference type="Pfam" id="PF03168"/>
    </source>
</evidence>
<evidence type="ECO:0000256" key="4">
    <source>
        <dbReference type="ARBA" id="ARBA00023136"/>
    </source>
</evidence>
<keyword evidence="5" id="KW-0732">Signal</keyword>
<dbReference type="PANTHER" id="PTHR31234:SF42">
    <property type="entry name" value="LATE EMBRYOGENESIS ABUNDANT (LEA) HYDROXYPROLINE-RICH GLYCOPROTEIN FAMILY"/>
    <property type="match status" value="1"/>
</dbReference>
<protein>
    <recommendedName>
        <fullName evidence="6">Late embryogenesis abundant protein LEA-2 subgroup domain-containing protein</fullName>
    </recommendedName>
</protein>
<evidence type="ECO:0000256" key="5">
    <source>
        <dbReference type="SAM" id="SignalP"/>
    </source>
</evidence>
<dbReference type="GO" id="GO:0098542">
    <property type="term" value="P:defense response to other organism"/>
    <property type="evidence" value="ECO:0007669"/>
    <property type="project" value="InterPro"/>
</dbReference>
<dbReference type="Pfam" id="PF03168">
    <property type="entry name" value="LEA_2"/>
    <property type="match status" value="1"/>
</dbReference>
<keyword evidence="8" id="KW-1185">Reference proteome</keyword>
<keyword evidence="2" id="KW-0812">Transmembrane</keyword>
<feature type="domain" description="Late embryogenesis abundant protein LEA-2 subgroup" evidence="6">
    <location>
        <begin position="53"/>
        <end position="135"/>
    </location>
</feature>
<evidence type="ECO:0000256" key="2">
    <source>
        <dbReference type="ARBA" id="ARBA00022692"/>
    </source>
</evidence>
<comment type="subcellular location">
    <subcellularLocation>
        <location evidence="1">Membrane</location>
        <topology evidence="1">Single-pass membrane protein</topology>
    </subcellularLocation>
</comment>
<keyword evidence="4" id="KW-0472">Membrane</keyword>
<evidence type="ECO:0000256" key="3">
    <source>
        <dbReference type="ARBA" id="ARBA00022989"/>
    </source>
</evidence>
<dbReference type="InterPro" id="IPR004864">
    <property type="entry name" value="LEA_2"/>
</dbReference>
<dbReference type="AlphaFoldDB" id="A0A803PH07"/>
<dbReference type="SUPFAM" id="SSF117070">
    <property type="entry name" value="LEA14-like"/>
    <property type="match status" value="1"/>
</dbReference>
<dbReference type="PANTHER" id="PTHR31234">
    <property type="entry name" value="LATE EMBRYOGENESIS ABUNDANT (LEA) HYDROXYPROLINE-RICH GLYCOPROTEIN FAMILY"/>
    <property type="match status" value="1"/>
</dbReference>
<dbReference type="InterPro" id="IPR044839">
    <property type="entry name" value="NDR1-like"/>
</dbReference>
<proteinExistence type="predicted"/>